<keyword evidence="7" id="KW-1185">Reference proteome</keyword>
<keyword evidence="1" id="KW-0805">Transcription regulation</keyword>
<evidence type="ECO:0000259" key="5">
    <source>
        <dbReference type="PROSITE" id="PS50995"/>
    </source>
</evidence>
<evidence type="ECO:0000256" key="3">
    <source>
        <dbReference type="ARBA" id="ARBA00023163"/>
    </source>
</evidence>
<keyword evidence="2" id="KW-0238">DNA-binding</keyword>
<dbReference type="PRINTS" id="PR00598">
    <property type="entry name" value="HTHMARR"/>
</dbReference>
<comment type="caution">
    <text evidence="6">The sequence shown here is derived from an EMBL/GenBank/DDBJ whole genome shotgun (WGS) entry which is preliminary data.</text>
</comment>
<dbReference type="PANTHER" id="PTHR33164:SF94">
    <property type="entry name" value="TRANSCRIPTIONAL REGULATORY PROTEIN-RELATED"/>
    <property type="match status" value="1"/>
</dbReference>
<keyword evidence="3" id="KW-0804">Transcription</keyword>
<feature type="compositionally biased region" description="Low complexity" evidence="4">
    <location>
        <begin position="1"/>
        <end position="15"/>
    </location>
</feature>
<evidence type="ECO:0000256" key="1">
    <source>
        <dbReference type="ARBA" id="ARBA00023015"/>
    </source>
</evidence>
<dbReference type="InterPro" id="IPR036388">
    <property type="entry name" value="WH-like_DNA-bd_sf"/>
</dbReference>
<evidence type="ECO:0000256" key="2">
    <source>
        <dbReference type="ARBA" id="ARBA00023125"/>
    </source>
</evidence>
<evidence type="ECO:0000313" key="6">
    <source>
        <dbReference type="EMBL" id="MDN4472990.1"/>
    </source>
</evidence>
<dbReference type="PANTHER" id="PTHR33164">
    <property type="entry name" value="TRANSCRIPTIONAL REGULATOR, MARR FAMILY"/>
    <property type="match status" value="1"/>
</dbReference>
<dbReference type="InterPro" id="IPR036390">
    <property type="entry name" value="WH_DNA-bd_sf"/>
</dbReference>
<feature type="region of interest" description="Disordered" evidence="4">
    <location>
        <begin position="1"/>
        <end position="25"/>
    </location>
</feature>
<proteinExistence type="predicted"/>
<protein>
    <submittedName>
        <fullName evidence="6">MarR family transcriptional regulator</fullName>
    </submittedName>
</protein>
<organism evidence="6 7">
    <name type="scientific">Demequina zhanjiangensis</name>
    <dbReference type="NCBI Taxonomy" id="3051659"/>
    <lineage>
        <taxon>Bacteria</taxon>
        <taxon>Bacillati</taxon>
        <taxon>Actinomycetota</taxon>
        <taxon>Actinomycetes</taxon>
        <taxon>Micrococcales</taxon>
        <taxon>Demequinaceae</taxon>
        <taxon>Demequina</taxon>
    </lineage>
</organism>
<dbReference type="InterPro" id="IPR039422">
    <property type="entry name" value="MarR/SlyA-like"/>
</dbReference>
<dbReference type="Pfam" id="PF01047">
    <property type="entry name" value="MarR"/>
    <property type="match status" value="1"/>
</dbReference>
<name>A0ABT8G1H5_9MICO</name>
<dbReference type="InterPro" id="IPR023187">
    <property type="entry name" value="Tscrpt_reg_MarR-type_CS"/>
</dbReference>
<feature type="domain" description="HTH marR-type" evidence="5">
    <location>
        <begin position="25"/>
        <end position="159"/>
    </location>
</feature>
<accession>A0ABT8G1H5</accession>
<dbReference type="PROSITE" id="PS01117">
    <property type="entry name" value="HTH_MARR_1"/>
    <property type="match status" value="1"/>
</dbReference>
<dbReference type="SMART" id="SM00347">
    <property type="entry name" value="HTH_MARR"/>
    <property type="match status" value="1"/>
</dbReference>
<evidence type="ECO:0000313" key="7">
    <source>
        <dbReference type="Proteomes" id="UP001172738"/>
    </source>
</evidence>
<dbReference type="RefSeq" id="WP_301128083.1">
    <property type="nucleotide sequence ID" value="NZ_JAUHPV010000004.1"/>
</dbReference>
<reference evidence="6" key="1">
    <citation type="submission" date="2023-06" db="EMBL/GenBank/DDBJ databases">
        <title>SYSU T00b26.</title>
        <authorList>
            <person name="Gao L."/>
            <person name="Fang B.-Z."/>
            <person name="Li W.-J."/>
        </authorList>
    </citation>
    <scope>NUCLEOTIDE SEQUENCE</scope>
    <source>
        <strain evidence="6">SYSU T00b26</strain>
    </source>
</reference>
<sequence>MNKAPDTGDSTSSATAPPPSGDPLADPTIGAAILASRSLLGFVARSLAPVLEELTLVQFRILVVLETAEPARMADLAESVGVHPSTLSRTVDRLAAGGWVERVPVEGNRREVHVERTEKARELVAEVTRRRRAEIAAALTSLPPEDREKVREGMELFAAAAGEAAPGELLELGL</sequence>
<dbReference type="EMBL" id="JAUHPV010000004">
    <property type="protein sequence ID" value="MDN4472990.1"/>
    <property type="molecule type" value="Genomic_DNA"/>
</dbReference>
<dbReference type="InterPro" id="IPR000835">
    <property type="entry name" value="HTH_MarR-typ"/>
</dbReference>
<dbReference type="Gene3D" id="1.10.10.10">
    <property type="entry name" value="Winged helix-like DNA-binding domain superfamily/Winged helix DNA-binding domain"/>
    <property type="match status" value="1"/>
</dbReference>
<dbReference type="Proteomes" id="UP001172738">
    <property type="component" value="Unassembled WGS sequence"/>
</dbReference>
<dbReference type="PROSITE" id="PS50995">
    <property type="entry name" value="HTH_MARR_2"/>
    <property type="match status" value="1"/>
</dbReference>
<evidence type="ECO:0000256" key="4">
    <source>
        <dbReference type="SAM" id="MobiDB-lite"/>
    </source>
</evidence>
<dbReference type="SUPFAM" id="SSF46785">
    <property type="entry name" value="Winged helix' DNA-binding domain"/>
    <property type="match status" value="1"/>
</dbReference>
<gene>
    <name evidence="6" type="ORF">QQX04_08315</name>
</gene>